<keyword evidence="2" id="KW-0812">Transmembrane</keyword>
<evidence type="ECO:0000256" key="1">
    <source>
        <dbReference type="SAM" id="MobiDB-lite"/>
    </source>
</evidence>
<evidence type="ECO:0000313" key="4">
    <source>
        <dbReference type="Proteomes" id="UP001597353"/>
    </source>
</evidence>
<proteinExistence type="predicted"/>
<feature type="compositionally biased region" description="Basic and acidic residues" evidence="1">
    <location>
        <begin position="1"/>
        <end position="30"/>
    </location>
</feature>
<accession>A0ABW4S688</accession>
<feature type="transmembrane region" description="Helical" evidence="2">
    <location>
        <begin position="99"/>
        <end position="118"/>
    </location>
</feature>
<feature type="compositionally biased region" description="Basic and acidic residues" evidence="1">
    <location>
        <begin position="79"/>
        <end position="88"/>
    </location>
</feature>
<reference evidence="4" key="1">
    <citation type="journal article" date="2019" name="Int. J. Syst. Evol. Microbiol.">
        <title>The Global Catalogue of Microorganisms (GCM) 10K type strain sequencing project: providing services to taxonomists for standard genome sequencing and annotation.</title>
        <authorList>
            <consortium name="The Broad Institute Genomics Platform"/>
            <consortium name="The Broad Institute Genome Sequencing Center for Infectious Disease"/>
            <person name="Wu L."/>
            <person name="Ma J."/>
        </authorList>
    </citation>
    <scope>NUCLEOTIDE SEQUENCE [LARGE SCALE GENOMIC DNA]</scope>
    <source>
        <strain evidence="4">CGMCC 4.7242</strain>
    </source>
</reference>
<dbReference type="RefSeq" id="WP_390262370.1">
    <property type="nucleotide sequence ID" value="NZ_JBHUGH010000009.1"/>
</dbReference>
<dbReference type="EMBL" id="JBHUGH010000009">
    <property type="protein sequence ID" value="MFD1913096.1"/>
    <property type="molecule type" value="Genomic_DNA"/>
</dbReference>
<evidence type="ECO:0000256" key="2">
    <source>
        <dbReference type="SAM" id="Phobius"/>
    </source>
</evidence>
<comment type="caution">
    <text evidence="3">The sequence shown here is derived from an EMBL/GenBank/DDBJ whole genome shotgun (WGS) entry which is preliminary data.</text>
</comment>
<keyword evidence="2" id="KW-0472">Membrane</keyword>
<name>A0ABW4S688_9RHOB</name>
<dbReference type="Proteomes" id="UP001597353">
    <property type="component" value="Unassembled WGS sequence"/>
</dbReference>
<feature type="compositionally biased region" description="Low complexity" evidence="1">
    <location>
        <begin position="64"/>
        <end position="78"/>
    </location>
</feature>
<feature type="region of interest" description="Disordered" evidence="1">
    <location>
        <begin position="1"/>
        <end position="93"/>
    </location>
</feature>
<organism evidence="3 4">
    <name type="scientific">Halodurantibacterium flavum</name>
    <dbReference type="NCBI Taxonomy" id="1382802"/>
    <lineage>
        <taxon>Bacteria</taxon>
        <taxon>Pseudomonadati</taxon>
        <taxon>Pseudomonadota</taxon>
        <taxon>Alphaproteobacteria</taxon>
        <taxon>Rhodobacterales</taxon>
        <taxon>Paracoccaceae</taxon>
        <taxon>Halodurantibacterium</taxon>
    </lineage>
</organism>
<sequence>MTTPENKRPSEPHTDHHAGETSDRLRHEIDNGAGDKVAFSDPAAAPLGTDDEAAGTPPDPAQIARARAAETARPTTAETAERAADRRTIPARQGGIPRAPLWMIGAAVVVVLLLVFAIA</sequence>
<gene>
    <name evidence="3" type="ORF">ACFSGJ_12815</name>
</gene>
<evidence type="ECO:0000313" key="3">
    <source>
        <dbReference type="EMBL" id="MFD1913096.1"/>
    </source>
</evidence>
<keyword evidence="4" id="KW-1185">Reference proteome</keyword>
<protein>
    <submittedName>
        <fullName evidence="3">Uncharacterized protein</fullName>
    </submittedName>
</protein>
<keyword evidence="2" id="KW-1133">Transmembrane helix</keyword>